<evidence type="ECO:0000259" key="10">
    <source>
        <dbReference type="SMART" id="SM00095"/>
    </source>
</evidence>
<comment type="similarity">
    <text evidence="3 9">Belongs to the transthyretin family. 5-hydroxyisourate hydrolase subfamily.</text>
</comment>
<evidence type="ECO:0000256" key="3">
    <source>
        <dbReference type="ARBA" id="ARBA00009850"/>
    </source>
</evidence>
<evidence type="ECO:0000313" key="12">
    <source>
        <dbReference type="Proteomes" id="UP001595722"/>
    </source>
</evidence>
<dbReference type="EC" id="3.5.2.17" evidence="5 9"/>
<reference evidence="12" key="1">
    <citation type="journal article" date="2019" name="Int. J. Syst. Evol. Microbiol.">
        <title>The Global Catalogue of Microorganisms (GCM) 10K type strain sequencing project: providing services to taxonomists for standard genome sequencing and annotation.</title>
        <authorList>
            <consortium name="The Broad Institute Genomics Platform"/>
            <consortium name="The Broad Institute Genome Sequencing Center for Infectious Disease"/>
            <person name="Wu L."/>
            <person name="Ma J."/>
        </authorList>
    </citation>
    <scope>NUCLEOTIDE SEQUENCE [LARGE SCALE GENOMIC DNA]</scope>
    <source>
        <strain evidence="12">KCTC 42424</strain>
    </source>
</reference>
<evidence type="ECO:0000256" key="8">
    <source>
        <dbReference type="ARBA" id="ARBA00022801"/>
    </source>
</evidence>
<evidence type="ECO:0000256" key="9">
    <source>
        <dbReference type="RuleBase" id="RU361270"/>
    </source>
</evidence>
<dbReference type="PROSITE" id="PS00768">
    <property type="entry name" value="TRANSTHYRETIN_1"/>
    <property type="match status" value="1"/>
</dbReference>
<keyword evidence="12" id="KW-1185">Reference proteome</keyword>
<dbReference type="InterPro" id="IPR023418">
    <property type="entry name" value="Thyroxine_BS"/>
</dbReference>
<comment type="subunit">
    <text evidence="4 9">Homotetramer.</text>
</comment>
<dbReference type="InterPro" id="IPR014306">
    <property type="entry name" value="Hydroxyisourate_hydrolase"/>
</dbReference>
<sequence length="116" mass="12989">MSASSPITTHVLDTHLGKPAVGMAVVLEKRSNDDQWQEIARGETNADGRILDWLAGQQREAGVYRISFATDPYFTKQGLTCFYPSVSFEFRIENPDEHYHVPLLISAHGMSTYRGS</sequence>
<keyword evidence="8 9" id="KW-0378">Hydrolase</keyword>
<dbReference type="InterPro" id="IPR023416">
    <property type="entry name" value="Transthyretin/HIU_hydrolase_d"/>
</dbReference>
<dbReference type="InterPro" id="IPR036817">
    <property type="entry name" value="Transthyretin/HIU_hydrolase_sf"/>
</dbReference>
<dbReference type="NCBIfam" id="TIGR02962">
    <property type="entry name" value="hdxy_isourate"/>
    <property type="match status" value="1"/>
</dbReference>
<feature type="domain" description="Transthyretin/hydroxyisourate hydrolase" evidence="10">
    <location>
        <begin position="2"/>
        <end position="115"/>
    </location>
</feature>
<dbReference type="PRINTS" id="PR00189">
    <property type="entry name" value="TRNSTHYRETIN"/>
</dbReference>
<keyword evidence="7 9" id="KW-0659">Purine metabolism</keyword>
<evidence type="ECO:0000256" key="5">
    <source>
        <dbReference type="ARBA" id="ARBA00012609"/>
    </source>
</evidence>
<protein>
    <recommendedName>
        <fullName evidence="6 9">5-hydroxyisourate hydrolase</fullName>
        <shortName evidence="9">HIU hydrolase</shortName>
        <shortName evidence="9">HIUHase</shortName>
        <ecNumber evidence="5 9">3.5.2.17</ecNumber>
    </recommendedName>
</protein>
<evidence type="ECO:0000256" key="6">
    <source>
        <dbReference type="ARBA" id="ARBA00017539"/>
    </source>
</evidence>
<dbReference type="EMBL" id="JBHRYB010000001">
    <property type="protein sequence ID" value="MFC3678550.1"/>
    <property type="molecule type" value="Genomic_DNA"/>
</dbReference>
<accession>A0ABV7VMS1</accession>
<comment type="caution">
    <text evidence="11">The sequence shown here is derived from an EMBL/GenBank/DDBJ whole genome shotgun (WGS) entry which is preliminary data.</text>
</comment>
<proteinExistence type="inferred from homology"/>
<dbReference type="Gene3D" id="2.60.40.180">
    <property type="entry name" value="Transthyretin/hydroxyisourate hydrolase domain"/>
    <property type="match status" value="1"/>
</dbReference>
<dbReference type="Pfam" id="PF00576">
    <property type="entry name" value="Transthyretin"/>
    <property type="match status" value="1"/>
</dbReference>
<comment type="function">
    <text evidence="2">Catalyzes the hydrolysis of 5-hydroxyisourate (HIU) to 2-oxo-4-hydroxy-4-carboxy-5-ureidoimidazoline (OHCU).</text>
</comment>
<dbReference type="Proteomes" id="UP001595722">
    <property type="component" value="Unassembled WGS sequence"/>
</dbReference>
<dbReference type="SMART" id="SM00095">
    <property type="entry name" value="TR_THY"/>
    <property type="match status" value="1"/>
</dbReference>
<evidence type="ECO:0000256" key="2">
    <source>
        <dbReference type="ARBA" id="ARBA00002704"/>
    </source>
</evidence>
<evidence type="ECO:0000313" key="11">
    <source>
        <dbReference type="EMBL" id="MFC3678550.1"/>
    </source>
</evidence>
<dbReference type="SUPFAM" id="SSF49472">
    <property type="entry name" value="Transthyretin (synonym: prealbumin)"/>
    <property type="match status" value="1"/>
</dbReference>
<name>A0ABV7VMS1_9GAMM</name>
<dbReference type="InterPro" id="IPR000895">
    <property type="entry name" value="Transthyretin/HIU_hydrolase"/>
</dbReference>
<organism evidence="11 12">
    <name type="scientific">Bacterioplanoides pacificum</name>
    <dbReference type="NCBI Taxonomy" id="1171596"/>
    <lineage>
        <taxon>Bacteria</taxon>
        <taxon>Pseudomonadati</taxon>
        <taxon>Pseudomonadota</taxon>
        <taxon>Gammaproteobacteria</taxon>
        <taxon>Oceanospirillales</taxon>
        <taxon>Oceanospirillaceae</taxon>
        <taxon>Bacterioplanoides</taxon>
    </lineage>
</organism>
<comment type="catalytic activity">
    <reaction evidence="1 9">
        <text>5-hydroxyisourate + H2O = 5-hydroxy-2-oxo-4-ureido-2,5-dihydro-1H-imidazole-5-carboxylate + H(+)</text>
        <dbReference type="Rhea" id="RHEA:23736"/>
        <dbReference type="ChEBI" id="CHEBI:15377"/>
        <dbReference type="ChEBI" id="CHEBI:15378"/>
        <dbReference type="ChEBI" id="CHEBI:18072"/>
        <dbReference type="ChEBI" id="CHEBI:58639"/>
        <dbReference type="EC" id="3.5.2.17"/>
    </reaction>
</comment>
<gene>
    <name evidence="11" type="primary">uraH</name>
    <name evidence="11" type="ORF">ACFOMG_00310</name>
</gene>
<evidence type="ECO:0000256" key="4">
    <source>
        <dbReference type="ARBA" id="ARBA00011881"/>
    </source>
</evidence>
<dbReference type="CDD" id="cd05822">
    <property type="entry name" value="TLP_HIUase"/>
    <property type="match status" value="1"/>
</dbReference>
<dbReference type="PANTHER" id="PTHR10395">
    <property type="entry name" value="URICASE AND TRANSTHYRETIN-RELATED"/>
    <property type="match status" value="1"/>
</dbReference>
<dbReference type="PANTHER" id="PTHR10395:SF7">
    <property type="entry name" value="5-HYDROXYISOURATE HYDROLASE"/>
    <property type="match status" value="1"/>
</dbReference>
<evidence type="ECO:0000256" key="1">
    <source>
        <dbReference type="ARBA" id="ARBA00001043"/>
    </source>
</evidence>
<dbReference type="GO" id="GO:0033971">
    <property type="term" value="F:hydroxyisourate hydrolase activity"/>
    <property type="evidence" value="ECO:0007669"/>
    <property type="project" value="UniProtKB-EC"/>
</dbReference>
<evidence type="ECO:0000256" key="7">
    <source>
        <dbReference type="ARBA" id="ARBA00022631"/>
    </source>
</evidence>
<dbReference type="RefSeq" id="WP_376864102.1">
    <property type="nucleotide sequence ID" value="NZ_JBHRYB010000001.1"/>
</dbReference>